<organism evidence="1 2">
    <name type="scientific">Russula ochroleuca</name>
    <dbReference type="NCBI Taxonomy" id="152965"/>
    <lineage>
        <taxon>Eukaryota</taxon>
        <taxon>Fungi</taxon>
        <taxon>Dikarya</taxon>
        <taxon>Basidiomycota</taxon>
        <taxon>Agaricomycotina</taxon>
        <taxon>Agaricomycetes</taxon>
        <taxon>Russulales</taxon>
        <taxon>Russulaceae</taxon>
        <taxon>Russula</taxon>
    </lineage>
</organism>
<evidence type="ECO:0000313" key="1">
    <source>
        <dbReference type="EMBL" id="KAF8487273.1"/>
    </source>
</evidence>
<gene>
    <name evidence="1" type="ORF">DFH94DRAFT_620283</name>
</gene>
<sequence length="51" mass="5643">VTLAAVQTFTRPDPQLLKESYGTLHVCRFPGEEGLVVVDVKCLTDIVRMVP</sequence>
<reference evidence="1" key="1">
    <citation type="submission" date="2019-10" db="EMBL/GenBank/DDBJ databases">
        <authorList>
            <consortium name="DOE Joint Genome Institute"/>
            <person name="Kuo A."/>
            <person name="Miyauchi S."/>
            <person name="Kiss E."/>
            <person name="Drula E."/>
            <person name="Kohler A."/>
            <person name="Sanchez-Garcia M."/>
            <person name="Andreopoulos B."/>
            <person name="Barry K.W."/>
            <person name="Bonito G."/>
            <person name="Buee M."/>
            <person name="Carver A."/>
            <person name="Chen C."/>
            <person name="Cichocki N."/>
            <person name="Clum A."/>
            <person name="Culley D."/>
            <person name="Crous P.W."/>
            <person name="Fauchery L."/>
            <person name="Girlanda M."/>
            <person name="Hayes R."/>
            <person name="Keri Z."/>
            <person name="LaButti K."/>
            <person name="Lipzen A."/>
            <person name="Lombard V."/>
            <person name="Magnuson J."/>
            <person name="Maillard F."/>
            <person name="Morin E."/>
            <person name="Murat C."/>
            <person name="Nolan M."/>
            <person name="Ohm R."/>
            <person name="Pangilinan J."/>
            <person name="Pereira M."/>
            <person name="Perotto S."/>
            <person name="Peter M."/>
            <person name="Riley R."/>
            <person name="Sitrit Y."/>
            <person name="Stielow B."/>
            <person name="Szollosi G."/>
            <person name="Zifcakova L."/>
            <person name="Stursova M."/>
            <person name="Spatafora J.W."/>
            <person name="Tedersoo L."/>
            <person name="Vaario L.-M."/>
            <person name="Yamada A."/>
            <person name="Yan M."/>
            <person name="Wang P."/>
            <person name="Xu J."/>
            <person name="Bruns T."/>
            <person name="Baldrian P."/>
            <person name="Vilgalys R."/>
            <person name="Henrissat B."/>
            <person name="Grigoriev I.V."/>
            <person name="Hibbett D."/>
            <person name="Nagy L.G."/>
            <person name="Martin F.M."/>
        </authorList>
    </citation>
    <scope>NUCLEOTIDE SEQUENCE</scope>
    <source>
        <strain evidence="1">Prilba</strain>
    </source>
</reference>
<proteinExistence type="predicted"/>
<accession>A0A9P5N634</accession>
<reference evidence="1" key="2">
    <citation type="journal article" date="2020" name="Nat. Commun.">
        <title>Large-scale genome sequencing of mycorrhizal fungi provides insights into the early evolution of symbiotic traits.</title>
        <authorList>
            <person name="Miyauchi S."/>
            <person name="Kiss E."/>
            <person name="Kuo A."/>
            <person name="Drula E."/>
            <person name="Kohler A."/>
            <person name="Sanchez-Garcia M."/>
            <person name="Morin E."/>
            <person name="Andreopoulos B."/>
            <person name="Barry K.W."/>
            <person name="Bonito G."/>
            <person name="Buee M."/>
            <person name="Carver A."/>
            <person name="Chen C."/>
            <person name="Cichocki N."/>
            <person name="Clum A."/>
            <person name="Culley D."/>
            <person name="Crous P.W."/>
            <person name="Fauchery L."/>
            <person name="Girlanda M."/>
            <person name="Hayes R.D."/>
            <person name="Keri Z."/>
            <person name="LaButti K."/>
            <person name="Lipzen A."/>
            <person name="Lombard V."/>
            <person name="Magnuson J."/>
            <person name="Maillard F."/>
            <person name="Murat C."/>
            <person name="Nolan M."/>
            <person name="Ohm R.A."/>
            <person name="Pangilinan J."/>
            <person name="Pereira M.F."/>
            <person name="Perotto S."/>
            <person name="Peter M."/>
            <person name="Pfister S."/>
            <person name="Riley R."/>
            <person name="Sitrit Y."/>
            <person name="Stielow J.B."/>
            <person name="Szollosi G."/>
            <person name="Zifcakova L."/>
            <person name="Stursova M."/>
            <person name="Spatafora J.W."/>
            <person name="Tedersoo L."/>
            <person name="Vaario L.M."/>
            <person name="Yamada A."/>
            <person name="Yan M."/>
            <person name="Wang P."/>
            <person name="Xu J."/>
            <person name="Bruns T."/>
            <person name="Baldrian P."/>
            <person name="Vilgalys R."/>
            <person name="Dunand C."/>
            <person name="Henrissat B."/>
            <person name="Grigoriev I.V."/>
            <person name="Hibbett D."/>
            <person name="Nagy L.G."/>
            <person name="Martin F.M."/>
        </authorList>
    </citation>
    <scope>NUCLEOTIDE SEQUENCE</scope>
    <source>
        <strain evidence="1">Prilba</strain>
    </source>
</reference>
<dbReference type="EMBL" id="WHVB01000001">
    <property type="protein sequence ID" value="KAF8487273.1"/>
    <property type="molecule type" value="Genomic_DNA"/>
</dbReference>
<comment type="caution">
    <text evidence="1">The sequence shown here is derived from an EMBL/GenBank/DDBJ whole genome shotgun (WGS) entry which is preliminary data.</text>
</comment>
<name>A0A9P5N634_9AGAM</name>
<dbReference type="AlphaFoldDB" id="A0A9P5N634"/>
<dbReference type="OrthoDB" id="2669721at2759"/>
<feature type="non-terminal residue" evidence="1">
    <location>
        <position position="1"/>
    </location>
</feature>
<dbReference type="Proteomes" id="UP000759537">
    <property type="component" value="Unassembled WGS sequence"/>
</dbReference>
<feature type="non-terminal residue" evidence="1">
    <location>
        <position position="51"/>
    </location>
</feature>
<protein>
    <submittedName>
        <fullName evidence="1">Uncharacterized protein</fullName>
    </submittedName>
</protein>
<keyword evidence="2" id="KW-1185">Reference proteome</keyword>
<evidence type="ECO:0000313" key="2">
    <source>
        <dbReference type="Proteomes" id="UP000759537"/>
    </source>
</evidence>